<name>A0A1Y2DSG4_9PEZI</name>
<organism evidence="2 3">
    <name type="scientific">Pseudomassariella vexata</name>
    <dbReference type="NCBI Taxonomy" id="1141098"/>
    <lineage>
        <taxon>Eukaryota</taxon>
        <taxon>Fungi</taxon>
        <taxon>Dikarya</taxon>
        <taxon>Ascomycota</taxon>
        <taxon>Pezizomycotina</taxon>
        <taxon>Sordariomycetes</taxon>
        <taxon>Xylariomycetidae</taxon>
        <taxon>Amphisphaeriales</taxon>
        <taxon>Pseudomassariaceae</taxon>
        <taxon>Pseudomassariella</taxon>
    </lineage>
</organism>
<reference evidence="2 3" key="1">
    <citation type="submission" date="2016-07" db="EMBL/GenBank/DDBJ databases">
        <title>Pervasive Adenine N6-methylation of Active Genes in Fungi.</title>
        <authorList>
            <consortium name="DOE Joint Genome Institute"/>
            <person name="Mondo S.J."/>
            <person name="Dannebaum R.O."/>
            <person name="Kuo R.C."/>
            <person name="Labutti K."/>
            <person name="Haridas S."/>
            <person name="Kuo A."/>
            <person name="Salamov A."/>
            <person name="Ahrendt S.R."/>
            <person name="Lipzen A."/>
            <person name="Sullivan W."/>
            <person name="Andreopoulos W.B."/>
            <person name="Clum A."/>
            <person name="Lindquist E."/>
            <person name="Daum C."/>
            <person name="Ramamoorthy G.K."/>
            <person name="Gryganskyi A."/>
            <person name="Culley D."/>
            <person name="Magnuson J.K."/>
            <person name="James T.Y."/>
            <person name="O'Malley M.A."/>
            <person name="Stajich J.E."/>
            <person name="Spatafora J.W."/>
            <person name="Visel A."/>
            <person name="Grigoriev I.V."/>
        </authorList>
    </citation>
    <scope>NUCLEOTIDE SEQUENCE [LARGE SCALE GENOMIC DNA]</scope>
    <source>
        <strain evidence="2 3">CBS 129021</strain>
    </source>
</reference>
<keyword evidence="3" id="KW-1185">Reference proteome</keyword>
<feature type="chain" id="PRO_5012260095" description="Extracellular membrane protein CFEM domain-containing protein" evidence="1">
    <location>
        <begin position="20"/>
        <end position="68"/>
    </location>
</feature>
<dbReference type="EMBL" id="MCFJ01000009">
    <property type="protein sequence ID" value="ORY62212.1"/>
    <property type="molecule type" value="Genomic_DNA"/>
</dbReference>
<evidence type="ECO:0000256" key="1">
    <source>
        <dbReference type="SAM" id="SignalP"/>
    </source>
</evidence>
<dbReference type="GeneID" id="63781527"/>
<evidence type="ECO:0008006" key="4">
    <source>
        <dbReference type="Google" id="ProtNLM"/>
    </source>
</evidence>
<comment type="caution">
    <text evidence="2">The sequence shown here is derived from an EMBL/GenBank/DDBJ whole genome shotgun (WGS) entry which is preliminary data.</text>
</comment>
<sequence length="68" mass="6883">MQFSTLSIMTLACTAFAAAAPVEPRDAACNIAVAASEVSCIKGCGKNEGCITDCTLTAVSAYLKCAGF</sequence>
<gene>
    <name evidence="2" type="ORF">BCR38DRAFT_525253</name>
</gene>
<accession>A0A1Y2DSG4</accession>
<evidence type="ECO:0000313" key="2">
    <source>
        <dbReference type="EMBL" id="ORY62212.1"/>
    </source>
</evidence>
<keyword evidence="1" id="KW-0732">Signal</keyword>
<evidence type="ECO:0000313" key="3">
    <source>
        <dbReference type="Proteomes" id="UP000193689"/>
    </source>
</evidence>
<protein>
    <recommendedName>
        <fullName evidence="4">Extracellular membrane protein CFEM domain-containing protein</fullName>
    </recommendedName>
</protein>
<dbReference type="AlphaFoldDB" id="A0A1Y2DSG4"/>
<proteinExistence type="predicted"/>
<dbReference type="Proteomes" id="UP000193689">
    <property type="component" value="Unassembled WGS sequence"/>
</dbReference>
<feature type="signal peptide" evidence="1">
    <location>
        <begin position="1"/>
        <end position="19"/>
    </location>
</feature>
<dbReference type="InParanoid" id="A0A1Y2DSG4"/>
<dbReference type="RefSeq" id="XP_040714048.1">
    <property type="nucleotide sequence ID" value="XM_040865315.1"/>
</dbReference>